<comment type="caution">
    <text evidence="1">The sequence shown here is derived from an EMBL/GenBank/DDBJ whole genome shotgun (WGS) entry which is preliminary data.</text>
</comment>
<dbReference type="AlphaFoldDB" id="A0A317YEW5"/>
<reference evidence="1" key="1">
    <citation type="journal article" date="2018" name="Nat. Genet.">
        <title>Extensive intraspecific gene order and gene structural variations between Mo17 and other maize genomes.</title>
        <authorList>
            <person name="Sun S."/>
            <person name="Zhou Y."/>
            <person name="Chen J."/>
            <person name="Shi J."/>
            <person name="Zhao H."/>
            <person name="Zhao H."/>
            <person name="Song W."/>
            <person name="Zhang M."/>
            <person name="Cui Y."/>
            <person name="Dong X."/>
            <person name="Liu H."/>
            <person name="Ma X."/>
            <person name="Jiao Y."/>
            <person name="Wang B."/>
            <person name="Wei X."/>
            <person name="Stein J.C."/>
            <person name="Glaubitz J.C."/>
            <person name="Lu F."/>
            <person name="Yu G."/>
            <person name="Liang C."/>
            <person name="Fengler K."/>
            <person name="Li B."/>
            <person name="Rafalski A."/>
            <person name="Schnable P.S."/>
            <person name="Ware D.H."/>
            <person name="Buckler E.S."/>
            <person name="Lai J."/>
        </authorList>
    </citation>
    <scope>NUCLEOTIDE SEQUENCE [LARGE SCALE GENOMIC DNA]</scope>
    <source>
        <tissue evidence="1">Seedling</tissue>
    </source>
</reference>
<organism evidence="1">
    <name type="scientific">Zea mays</name>
    <name type="common">Maize</name>
    <dbReference type="NCBI Taxonomy" id="4577"/>
    <lineage>
        <taxon>Eukaryota</taxon>
        <taxon>Viridiplantae</taxon>
        <taxon>Streptophyta</taxon>
        <taxon>Embryophyta</taxon>
        <taxon>Tracheophyta</taxon>
        <taxon>Spermatophyta</taxon>
        <taxon>Magnoliopsida</taxon>
        <taxon>Liliopsida</taxon>
        <taxon>Poales</taxon>
        <taxon>Poaceae</taxon>
        <taxon>PACMAD clade</taxon>
        <taxon>Panicoideae</taxon>
        <taxon>Andropogonodae</taxon>
        <taxon>Andropogoneae</taxon>
        <taxon>Tripsacinae</taxon>
        <taxon>Zea</taxon>
    </lineage>
</organism>
<dbReference type="Proteomes" id="UP000251960">
    <property type="component" value="Chromosome 1"/>
</dbReference>
<sequence>AIVILLLYSQLSDFTPSFRKRSSICHTSVPLRIGVKSDAKRQKCSYNLLCLYLSYIM</sequence>
<dbReference type="EMBL" id="NCVQ01000001">
    <property type="protein sequence ID" value="PWZ56411.1"/>
    <property type="molecule type" value="Genomic_DNA"/>
</dbReference>
<gene>
    <name evidence="1" type="ORF">Zm00014a_030715</name>
</gene>
<feature type="non-terminal residue" evidence="1">
    <location>
        <position position="1"/>
    </location>
</feature>
<evidence type="ECO:0000313" key="1">
    <source>
        <dbReference type="EMBL" id="PWZ56411.1"/>
    </source>
</evidence>
<proteinExistence type="predicted"/>
<accession>A0A317YEW5</accession>
<protein>
    <submittedName>
        <fullName evidence="1">Uncharacterized protein</fullName>
    </submittedName>
</protein>
<name>A0A317YEW5_MAIZE</name>